<dbReference type="AlphaFoldDB" id="G0TUG4"/>
<reference evidence="2" key="1">
    <citation type="journal article" date="2012" name="Proc. Natl. Acad. Sci. U.S.A.">
        <title>Antigenic diversity is generated by distinct evolutionary mechanisms in African trypanosome species.</title>
        <authorList>
            <person name="Jackson A.P."/>
            <person name="Berry A."/>
            <person name="Aslett M."/>
            <person name="Allison H.C."/>
            <person name="Burton P."/>
            <person name="Vavrova-Anderson J."/>
            <person name="Brown R."/>
            <person name="Browne H."/>
            <person name="Corton N."/>
            <person name="Hauser H."/>
            <person name="Gamble J."/>
            <person name="Gilderthorp R."/>
            <person name="Marcello L."/>
            <person name="McQuillan J."/>
            <person name="Otto T.D."/>
            <person name="Quail M.A."/>
            <person name="Sanders M.J."/>
            <person name="van Tonder A."/>
            <person name="Ginger M.L."/>
            <person name="Field M.C."/>
            <person name="Barry J.D."/>
            <person name="Hertz-Fowler C."/>
            <person name="Berriman M."/>
        </authorList>
    </citation>
    <scope>NUCLEOTIDE SEQUENCE</scope>
    <source>
        <strain evidence="2">Y486</strain>
    </source>
</reference>
<organism evidence="2">
    <name type="scientific">Trypanosoma vivax (strain Y486)</name>
    <dbReference type="NCBI Taxonomy" id="1055687"/>
    <lineage>
        <taxon>Eukaryota</taxon>
        <taxon>Discoba</taxon>
        <taxon>Euglenozoa</taxon>
        <taxon>Kinetoplastea</taxon>
        <taxon>Metakinetoplastina</taxon>
        <taxon>Trypanosomatida</taxon>
        <taxon>Trypanosomatidae</taxon>
        <taxon>Trypanosoma</taxon>
        <taxon>Duttonella</taxon>
    </lineage>
</organism>
<accession>G0TUG4</accession>
<name>G0TUG4_TRYVY</name>
<evidence type="ECO:0000256" key="1">
    <source>
        <dbReference type="SAM" id="MobiDB-lite"/>
    </source>
</evidence>
<protein>
    <submittedName>
        <fullName evidence="2">Uncharacterized protein</fullName>
    </submittedName>
</protein>
<evidence type="ECO:0000313" key="2">
    <source>
        <dbReference type="EMBL" id="CCC47598.1"/>
    </source>
</evidence>
<feature type="compositionally biased region" description="Polar residues" evidence="1">
    <location>
        <begin position="267"/>
        <end position="278"/>
    </location>
</feature>
<feature type="region of interest" description="Disordered" evidence="1">
    <location>
        <begin position="257"/>
        <end position="282"/>
    </location>
</feature>
<dbReference type="EMBL" id="HE573020">
    <property type="protein sequence ID" value="CCC47598.1"/>
    <property type="molecule type" value="Genomic_DNA"/>
</dbReference>
<sequence length="484" mass="53329">MSTTSSLAREDYNSCDIMHDAPVRGEYFTPLYRQDGLLHDRDDQMENSQVTGCESSWSRCIPCPYRGVDAGENSPRSTYIGSGQHKCETMQLNARSLLRMQRAVADGSIPLRAELLDGNPLRTKRPSCTTGGISLVSVGGDTEGSVGDLLISEYSAYPTDSPQGKRRESQAPSSMASVDSICGSTFIPNLLSRRNLDHFSAQLLSGASKLRSEVLCGELMKELGDSVGSMANDVAISTWNEAGSDQLSKIKSQSDLCNGDELRTNRTGDNTSDASNPRTPVYDGYHNGVGCIESTFNRRESGTSRVDSLHQRDDHISLVSAKASGPGDDGQSSRLDDADVSELRMQVGMLVRDINESKSQRAKIVSDMVQFQQLFKVVMKEISQQIQITEMRHAEFRATVEKKLDTMRIHMMNSERELSMSMNTKLDAFKQTIEESMQKINDNVQKNMVSLAQQVGASASEVRQLANEIFSKQQQNADPGKSFK</sequence>
<feature type="region of interest" description="Disordered" evidence="1">
    <location>
        <begin position="156"/>
        <end position="176"/>
    </location>
</feature>
<proteinExistence type="predicted"/>
<dbReference type="VEuPathDB" id="TriTrypDB:TvY486_0402640"/>
<gene>
    <name evidence="2" type="ORF">TVY486_0402640</name>
</gene>